<evidence type="ECO:0000313" key="3">
    <source>
        <dbReference type="Proteomes" id="UP000271272"/>
    </source>
</evidence>
<organism evidence="2 3">
    <name type="scientific">Actinomyces bowdenii</name>
    <dbReference type="NCBI Taxonomy" id="131109"/>
    <lineage>
        <taxon>Bacteria</taxon>
        <taxon>Bacillati</taxon>
        <taxon>Actinomycetota</taxon>
        <taxon>Actinomycetes</taxon>
        <taxon>Actinomycetales</taxon>
        <taxon>Actinomycetaceae</taxon>
        <taxon>Actinomyces</taxon>
    </lineage>
</organism>
<proteinExistence type="predicted"/>
<dbReference type="SUPFAM" id="SSF51695">
    <property type="entry name" value="PLC-like phosphodiesterases"/>
    <property type="match status" value="1"/>
</dbReference>
<dbReference type="OrthoDB" id="5241788at2"/>
<gene>
    <name evidence="2" type="ORF">EII10_02760</name>
</gene>
<dbReference type="CDD" id="cd08561">
    <property type="entry name" value="GDPD_cytoplasmic_ScUgpQ2_like"/>
    <property type="match status" value="1"/>
</dbReference>
<dbReference type="GO" id="GO:0006629">
    <property type="term" value="P:lipid metabolic process"/>
    <property type="evidence" value="ECO:0007669"/>
    <property type="project" value="InterPro"/>
</dbReference>
<dbReference type="GO" id="GO:0008081">
    <property type="term" value="F:phosphoric diester hydrolase activity"/>
    <property type="evidence" value="ECO:0007669"/>
    <property type="project" value="InterPro"/>
</dbReference>
<dbReference type="Proteomes" id="UP000271272">
    <property type="component" value="Unassembled WGS sequence"/>
</dbReference>
<comment type="caution">
    <text evidence="2">The sequence shown here is derived from an EMBL/GenBank/DDBJ whole genome shotgun (WGS) entry which is preliminary data.</text>
</comment>
<sequence length="249" mass="27370">MARTRRPAVIAHRGGGREVPENTWSAVEHVSKLGLGWMETDLRATADGVVVLAHDEDLRRASGDPRRVDEVMWAELADLDAGDGRGFVRLSDALELHPRLRFNVDLKASGVVQGALQTVRDAEALGRVRFASFSARRLAVLRRQEPRATTSLGVGDVMGLMLLSEAALPLPHTRWGWTRGRVDAVQVPESYRGVPIVTRRFVAAAHREGLEVHVWTVDSPERMRRLAALNVDAIMTDVPTLATKVLATA</sequence>
<dbReference type="EMBL" id="RQZC01000002">
    <property type="protein sequence ID" value="RRD30349.1"/>
    <property type="molecule type" value="Genomic_DNA"/>
</dbReference>
<accession>A0A3P1V873</accession>
<dbReference type="PANTHER" id="PTHR46211">
    <property type="entry name" value="GLYCEROPHOSPHORYL DIESTER PHOSPHODIESTERASE"/>
    <property type="match status" value="1"/>
</dbReference>
<dbReference type="PROSITE" id="PS51704">
    <property type="entry name" value="GP_PDE"/>
    <property type="match status" value="1"/>
</dbReference>
<name>A0A3P1V873_9ACTO</name>
<dbReference type="AlphaFoldDB" id="A0A3P1V873"/>
<evidence type="ECO:0000313" key="2">
    <source>
        <dbReference type="EMBL" id="RRD30349.1"/>
    </source>
</evidence>
<dbReference type="Pfam" id="PF03009">
    <property type="entry name" value="GDPD"/>
    <property type="match status" value="1"/>
</dbReference>
<dbReference type="Gene3D" id="3.20.20.190">
    <property type="entry name" value="Phosphatidylinositol (PI) phosphodiesterase"/>
    <property type="match status" value="1"/>
</dbReference>
<keyword evidence="3" id="KW-1185">Reference proteome</keyword>
<dbReference type="PANTHER" id="PTHR46211:SF14">
    <property type="entry name" value="GLYCEROPHOSPHODIESTER PHOSPHODIESTERASE"/>
    <property type="match status" value="1"/>
</dbReference>
<dbReference type="RefSeq" id="WP_124932991.1">
    <property type="nucleotide sequence ID" value="NZ_JAGFOU010000033.1"/>
</dbReference>
<reference evidence="2 3" key="1">
    <citation type="submission" date="2018-11" db="EMBL/GenBank/DDBJ databases">
        <title>Genomes From Bacteria Associated with the Canine Oral Cavity: a Test Case for Automated Genome-Based Taxonomic Assignment.</title>
        <authorList>
            <person name="Coil D.A."/>
            <person name="Jospin G."/>
            <person name="Darling A.E."/>
            <person name="Wallis C."/>
            <person name="Davis I.J."/>
            <person name="Harris S."/>
            <person name="Eisen J.A."/>
            <person name="Holcombe L.J."/>
            <person name="O'Flynn C."/>
        </authorList>
    </citation>
    <scope>NUCLEOTIDE SEQUENCE [LARGE SCALE GENOMIC DNA]</scope>
    <source>
        <strain evidence="2 3">OH5050</strain>
    </source>
</reference>
<feature type="domain" description="GP-PDE" evidence="1">
    <location>
        <begin position="7"/>
        <end position="246"/>
    </location>
</feature>
<evidence type="ECO:0000259" key="1">
    <source>
        <dbReference type="PROSITE" id="PS51704"/>
    </source>
</evidence>
<protein>
    <submittedName>
        <fullName evidence="2">Glycerophosphodiester phosphodiesterase</fullName>
    </submittedName>
</protein>
<dbReference type="InterPro" id="IPR017946">
    <property type="entry name" value="PLC-like_Pdiesterase_TIM-brl"/>
</dbReference>
<dbReference type="InterPro" id="IPR030395">
    <property type="entry name" value="GP_PDE_dom"/>
</dbReference>